<sequence length="341" mass="36375">MIRPLLVDEYRTGDAALLGGGTAVIDRAASPPRLIVRTGEALRVYELTSGTRSATDPVAVFPGRSEGPPIVGSGPVAPDLSHAVLVEEHSYRLVTRDGRVLWTRPAASARHVRWARSNRLWLAAPPDPGADGDTVCLLLLTPAGDELQRLVVPFGGRSRSVHLALHANGQAVAVGVQSTSQAATYAVGRDGELSLIPDRALLDAAPNGSGFVTVGRSGDTTDARWHDTGAVVTCADLLASEKDAEPGHIRPYLSAPSGGFLDADTLLLSLEDDYDEAEVEIFGSDRWRPSSHWLVASGRPHGMIVYPDTHCSDDLCAAIPLGDGTWLTHHGEAIHRWRVDH</sequence>
<dbReference type="EMBL" id="BSRZ01000006">
    <property type="protein sequence ID" value="GLW64884.1"/>
    <property type="molecule type" value="Genomic_DNA"/>
</dbReference>
<organism evidence="1 2">
    <name type="scientific">Actinomadura rubrobrunea</name>
    <dbReference type="NCBI Taxonomy" id="115335"/>
    <lineage>
        <taxon>Bacteria</taxon>
        <taxon>Bacillati</taxon>
        <taxon>Actinomycetota</taxon>
        <taxon>Actinomycetes</taxon>
        <taxon>Streptosporangiales</taxon>
        <taxon>Thermomonosporaceae</taxon>
        <taxon>Actinomadura</taxon>
    </lineage>
</organism>
<dbReference type="Proteomes" id="UP001165124">
    <property type="component" value="Unassembled WGS sequence"/>
</dbReference>
<gene>
    <name evidence="1" type="ORF">Arub01_31280</name>
</gene>
<proteinExistence type="predicted"/>
<name>A0A9W6PXJ4_9ACTN</name>
<reference evidence="1" key="1">
    <citation type="submission" date="2023-02" db="EMBL/GenBank/DDBJ databases">
        <title>Actinomadura rubrobrunea NBRC 14622.</title>
        <authorList>
            <person name="Ichikawa N."/>
            <person name="Sato H."/>
            <person name="Tonouchi N."/>
        </authorList>
    </citation>
    <scope>NUCLEOTIDE SEQUENCE</scope>
    <source>
        <strain evidence="1">NBRC 14622</strain>
    </source>
</reference>
<evidence type="ECO:0000313" key="2">
    <source>
        <dbReference type="Proteomes" id="UP001165124"/>
    </source>
</evidence>
<dbReference type="RefSeq" id="WP_067907293.1">
    <property type="nucleotide sequence ID" value="NZ_BSRZ01000006.1"/>
</dbReference>
<protein>
    <submittedName>
        <fullName evidence="1">Uncharacterized protein</fullName>
    </submittedName>
</protein>
<evidence type="ECO:0000313" key="1">
    <source>
        <dbReference type="EMBL" id="GLW64884.1"/>
    </source>
</evidence>
<comment type="caution">
    <text evidence="1">The sequence shown here is derived from an EMBL/GenBank/DDBJ whole genome shotgun (WGS) entry which is preliminary data.</text>
</comment>
<dbReference type="AlphaFoldDB" id="A0A9W6PXJ4"/>
<accession>A0A9W6PXJ4</accession>
<keyword evidence="2" id="KW-1185">Reference proteome</keyword>